<evidence type="ECO:0000256" key="2">
    <source>
        <dbReference type="ARBA" id="ARBA00022692"/>
    </source>
</evidence>
<dbReference type="GO" id="GO:0016020">
    <property type="term" value="C:membrane"/>
    <property type="evidence" value="ECO:0007669"/>
    <property type="project" value="UniProtKB-SubCell"/>
</dbReference>
<evidence type="ECO:0000256" key="4">
    <source>
        <dbReference type="ARBA" id="ARBA00023136"/>
    </source>
</evidence>
<keyword evidence="3 6" id="KW-1133">Transmembrane helix</keyword>
<dbReference type="AlphaFoldDB" id="R0I7C1"/>
<evidence type="ECO:0000313" key="8">
    <source>
        <dbReference type="Proteomes" id="UP000016935"/>
    </source>
</evidence>
<accession>R0I7C1</accession>
<dbReference type="OrthoDB" id="3692311at2759"/>
<dbReference type="Proteomes" id="UP000016935">
    <property type="component" value="Unassembled WGS sequence"/>
</dbReference>
<reference evidence="7 8" key="2">
    <citation type="journal article" date="2013" name="PLoS Genet.">
        <title>Comparative genome structure, secondary metabolite, and effector coding capacity across Cochliobolus pathogens.</title>
        <authorList>
            <person name="Condon B.J."/>
            <person name="Leng Y."/>
            <person name="Wu D."/>
            <person name="Bushley K.E."/>
            <person name="Ohm R.A."/>
            <person name="Otillar R."/>
            <person name="Martin J."/>
            <person name="Schackwitz W."/>
            <person name="Grimwood J."/>
            <person name="MohdZainudin N."/>
            <person name="Xue C."/>
            <person name="Wang R."/>
            <person name="Manning V.A."/>
            <person name="Dhillon B."/>
            <person name="Tu Z.J."/>
            <person name="Steffenson B.J."/>
            <person name="Salamov A."/>
            <person name="Sun H."/>
            <person name="Lowry S."/>
            <person name="LaButti K."/>
            <person name="Han J."/>
            <person name="Copeland A."/>
            <person name="Lindquist E."/>
            <person name="Barry K."/>
            <person name="Schmutz J."/>
            <person name="Baker S.E."/>
            <person name="Ciuffetti L.M."/>
            <person name="Grigoriev I.V."/>
            <person name="Zhong S."/>
            <person name="Turgeon B.G."/>
        </authorList>
    </citation>
    <scope>NUCLEOTIDE SEQUENCE [LARGE SCALE GENOMIC DNA]</scope>
    <source>
        <strain evidence="8">28A</strain>
    </source>
</reference>
<evidence type="ECO:0000256" key="6">
    <source>
        <dbReference type="SAM" id="Phobius"/>
    </source>
</evidence>
<feature type="compositionally biased region" description="Low complexity" evidence="5">
    <location>
        <begin position="169"/>
        <end position="181"/>
    </location>
</feature>
<keyword evidence="2 6" id="KW-0812">Transmembrane</keyword>
<dbReference type="HOGENOM" id="CLU_074422_0_0_1"/>
<reference evidence="7 8" key="1">
    <citation type="journal article" date="2012" name="PLoS Pathog.">
        <title>Diverse lifestyles and strategies of plant pathogenesis encoded in the genomes of eighteen Dothideomycetes fungi.</title>
        <authorList>
            <person name="Ohm R.A."/>
            <person name="Feau N."/>
            <person name="Henrissat B."/>
            <person name="Schoch C.L."/>
            <person name="Horwitz B.A."/>
            <person name="Barry K.W."/>
            <person name="Condon B.J."/>
            <person name="Copeland A.C."/>
            <person name="Dhillon B."/>
            <person name="Glaser F."/>
            <person name="Hesse C.N."/>
            <person name="Kosti I."/>
            <person name="LaButti K."/>
            <person name="Lindquist E.A."/>
            <person name="Lucas S."/>
            <person name="Salamov A.A."/>
            <person name="Bradshaw R.E."/>
            <person name="Ciuffetti L."/>
            <person name="Hamelin R.C."/>
            <person name="Kema G.H.J."/>
            <person name="Lawrence C."/>
            <person name="Scott J.A."/>
            <person name="Spatafora J.W."/>
            <person name="Turgeon B.G."/>
            <person name="de Wit P.J.G.M."/>
            <person name="Zhong S."/>
            <person name="Goodwin S.B."/>
            <person name="Grigoriev I.V."/>
        </authorList>
    </citation>
    <scope>NUCLEOTIDE SEQUENCE [LARGE SCALE GENOMIC DNA]</scope>
    <source>
        <strain evidence="8">28A</strain>
    </source>
</reference>
<dbReference type="GO" id="GO:0071944">
    <property type="term" value="C:cell periphery"/>
    <property type="evidence" value="ECO:0007669"/>
    <property type="project" value="UniProtKB-ARBA"/>
</dbReference>
<keyword evidence="8" id="KW-1185">Reference proteome</keyword>
<feature type="region of interest" description="Disordered" evidence="5">
    <location>
        <begin position="163"/>
        <end position="264"/>
    </location>
</feature>
<gene>
    <name evidence="7" type="ORF">SETTUDRAFT_98956</name>
</gene>
<evidence type="ECO:0000313" key="7">
    <source>
        <dbReference type="EMBL" id="EOA81460.1"/>
    </source>
</evidence>
<dbReference type="InterPro" id="IPR051694">
    <property type="entry name" value="Immunoregulatory_rcpt-like"/>
</dbReference>
<dbReference type="PANTHER" id="PTHR15549">
    <property type="entry name" value="PAIRED IMMUNOGLOBULIN-LIKE TYPE 2 RECEPTOR"/>
    <property type="match status" value="1"/>
</dbReference>
<protein>
    <submittedName>
        <fullName evidence="7">Uncharacterized protein</fullName>
    </submittedName>
</protein>
<organism evidence="7 8">
    <name type="scientific">Exserohilum turcicum (strain 28A)</name>
    <name type="common">Northern leaf blight fungus</name>
    <name type="synonym">Setosphaeria turcica</name>
    <dbReference type="NCBI Taxonomy" id="671987"/>
    <lineage>
        <taxon>Eukaryota</taxon>
        <taxon>Fungi</taxon>
        <taxon>Dikarya</taxon>
        <taxon>Ascomycota</taxon>
        <taxon>Pezizomycotina</taxon>
        <taxon>Dothideomycetes</taxon>
        <taxon>Pleosporomycetidae</taxon>
        <taxon>Pleosporales</taxon>
        <taxon>Pleosporineae</taxon>
        <taxon>Pleosporaceae</taxon>
        <taxon>Exserohilum</taxon>
    </lineage>
</organism>
<dbReference type="STRING" id="671987.R0I7C1"/>
<dbReference type="eggNOG" id="ENOG502SDAI">
    <property type="taxonomic scope" value="Eukaryota"/>
</dbReference>
<name>R0I7C1_EXST2</name>
<dbReference type="GeneID" id="19406404"/>
<evidence type="ECO:0000256" key="5">
    <source>
        <dbReference type="SAM" id="MobiDB-lite"/>
    </source>
</evidence>
<comment type="subcellular location">
    <subcellularLocation>
        <location evidence="1">Membrane</location>
        <topology evidence="1">Single-pass membrane protein</topology>
    </subcellularLocation>
</comment>
<evidence type="ECO:0000256" key="1">
    <source>
        <dbReference type="ARBA" id="ARBA00004167"/>
    </source>
</evidence>
<dbReference type="EMBL" id="KB908866">
    <property type="protein sequence ID" value="EOA81460.1"/>
    <property type="molecule type" value="Genomic_DNA"/>
</dbReference>
<feature type="compositionally biased region" description="Polar residues" evidence="5">
    <location>
        <begin position="240"/>
        <end position="250"/>
    </location>
</feature>
<dbReference type="RefSeq" id="XP_008030920.1">
    <property type="nucleotide sequence ID" value="XM_008032729.1"/>
</dbReference>
<dbReference type="Gene3D" id="1.20.5.510">
    <property type="entry name" value="Single helix bin"/>
    <property type="match status" value="1"/>
</dbReference>
<evidence type="ECO:0000256" key="3">
    <source>
        <dbReference type="ARBA" id="ARBA00022989"/>
    </source>
</evidence>
<proteinExistence type="predicted"/>
<keyword evidence="4 6" id="KW-0472">Membrane</keyword>
<sequence length="324" mass="34343">MANASFYDFHCPTGGKWYACAKGSNFVGCCTSNPCTNGCVQGDVRAGGYNITHHGEWPDASCGSASDFYTCNAGPSFWGCCKSNPCAATPPSVCPDGDLVPAFMERPEQFNVYTSSKVENPESTSSDSKTNTGAIVGGVVGGVVVLLIIAVIIFVVLRRRRRNRKTTDGNMGAAAMMPMMNNEKDDNNNNNTAPAHYGGQSPPPTYSAPIQNSYQATAPGKGHESYHQYASHASEPQELPTDTSSSNPNRFSELPADASTSGVNRRFSELPAEGTARGGPSELESPLASPYVTPALLQEEFTNDMAKRASHHGLGLSPVTGRTK</sequence>
<feature type="transmembrane region" description="Helical" evidence="6">
    <location>
        <begin position="134"/>
        <end position="157"/>
    </location>
</feature>